<feature type="domain" description="General secretion pathway GspH" evidence="12">
    <location>
        <begin position="45"/>
        <end position="161"/>
    </location>
</feature>
<sequence>MQFSGRTDGFTLIELMVTLAVAAILAAMAAPSFRTLLANNRLSTQTNELVGAVTFTRSEAVKRGRNVTLCRADSDTALTCLAGNQSEWEHWIVVDPAIDAADSSRVLRRGSIATQQISVEASSNITDAANEIVFRADGLARGTDGSTLLVGTLRICSDTQGLDQNARLLELRGGGRATTSTASETCNSDVSNPG</sequence>
<dbReference type="SUPFAM" id="SSF54523">
    <property type="entry name" value="Pili subunits"/>
    <property type="match status" value="1"/>
</dbReference>
<evidence type="ECO:0000313" key="13">
    <source>
        <dbReference type="EMBL" id="TDN56222.1"/>
    </source>
</evidence>
<organism evidence="13 14">
    <name type="scientific">Azoarcus indigens</name>
    <dbReference type="NCBI Taxonomy" id="29545"/>
    <lineage>
        <taxon>Bacteria</taxon>
        <taxon>Pseudomonadati</taxon>
        <taxon>Pseudomonadota</taxon>
        <taxon>Betaproteobacteria</taxon>
        <taxon>Rhodocyclales</taxon>
        <taxon>Zoogloeaceae</taxon>
        <taxon>Azoarcus</taxon>
    </lineage>
</organism>
<reference evidence="13 14" key="1">
    <citation type="submission" date="2019-03" db="EMBL/GenBank/DDBJ databases">
        <title>Genomic Encyclopedia of Type Strains, Phase IV (KMG-IV): sequencing the most valuable type-strain genomes for metagenomic binning, comparative biology and taxonomic classification.</title>
        <authorList>
            <person name="Goeker M."/>
        </authorList>
    </citation>
    <scope>NUCLEOTIDE SEQUENCE [LARGE SCALE GENOMIC DNA]</scope>
    <source>
        <strain evidence="13 14">DSM 12121</strain>
    </source>
</reference>
<evidence type="ECO:0000256" key="1">
    <source>
        <dbReference type="ARBA" id="ARBA00004377"/>
    </source>
</evidence>
<comment type="similarity">
    <text evidence="9">Belongs to the GSP H family.</text>
</comment>
<keyword evidence="4" id="KW-0488">Methylation</keyword>
<comment type="subcellular location">
    <subcellularLocation>
        <location evidence="1">Cell inner membrane</location>
        <topology evidence="1">Single-pass membrane protein</topology>
    </subcellularLocation>
</comment>
<evidence type="ECO:0000256" key="11">
    <source>
        <dbReference type="SAM" id="Phobius"/>
    </source>
</evidence>
<keyword evidence="6 11" id="KW-0812">Transmembrane</keyword>
<dbReference type="InterPro" id="IPR012902">
    <property type="entry name" value="N_methyl_site"/>
</dbReference>
<proteinExistence type="inferred from homology"/>
<name>A0A4V3BP38_9RHOO</name>
<evidence type="ECO:0000256" key="9">
    <source>
        <dbReference type="ARBA" id="ARBA00025772"/>
    </source>
</evidence>
<evidence type="ECO:0000256" key="10">
    <source>
        <dbReference type="ARBA" id="ARBA00030775"/>
    </source>
</evidence>
<keyword evidence="8 11" id="KW-0472">Membrane</keyword>
<evidence type="ECO:0000256" key="8">
    <source>
        <dbReference type="ARBA" id="ARBA00023136"/>
    </source>
</evidence>
<dbReference type="OrthoDB" id="8592199at2"/>
<gene>
    <name evidence="13" type="ORF">C7389_102157</name>
</gene>
<dbReference type="GO" id="GO:0015628">
    <property type="term" value="P:protein secretion by the type II secretion system"/>
    <property type="evidence" value="ECO:0007669"/>
    <property type="project" value="InterPro"/>
</dbReference>
<comment type="caution">
    <text evidence="13">The sequence shown here is derived from an EMBL/GenBank/DDBJ whole genome shotgun (WGS) entry which is preliminary data.</text>
</comment>
<evidence type="ECO:0000313" key="14">
    <source>
        <dbReference type="Proteomes" id="UP000295129"/>
    </source>
</evidence>
<accession>A0A4V3BP38</accession>
<dbReference type="InterPro" id="IPR045584">
    <property type="entry name" value="Pilin-like"/>
</dbReference>
<dbReference type="AlphaFoldDB" id="A0A4V3BP38"/>
<evidence type="ECO:0000256" key="4">
    <source>
        <dbReference type="ARBA" id="ARBA00022481"/>
    </source>
</evidence>
<dbReference type="Proteomes" id="UP000295129">
    <property type="component" value="Unassembled WGS sequence"/>
</dbReference>
<evidence type="ECO:0000256" key="3">
    <source>
        <dbReference type="ARBA" id="ARBA00022475"/>
    </source>
</evidence>
<keyword evidence="14" id="KW-1185">Reference proteome</keyword>
<dbReference type="RefSeq" id="WP_133588488.1">
    <property type="nucleotide sequence ID" value="NZ_SNVV01000002.1"/>
</dbReference>
<evidence type="ECO:0000256" key="6">
    <source>
        <dbReference type="ARBA" id="ARBA00022692"/>
    </source>
</evidence>
<evidence type="ECO:0000259" key="12">
    <source>
        <dbReference type="Pfam" id="PF12019"/>
    </source>
</evidence>
<dbReference type="EMBL" id="SNVV01000002">
    <property type="protein sequence ID" value="TDN56222.1"/>
    <property type="molecule type" value="Genomic_DNA"/>
</dbReference>
<protein>
    <recommendedName>
        <fullName evidence="2">Type II secretion system protein H</fullName>
    </recommendedName>
    <alternativeName>
        <fullName evidence="10">General secretion pathway protein H</fullName>
    </alternativeName>
</protein>
<dbReference type="NCBIfam" id="TIGR02532">
    <property type="entry name" value="IV_pilin_GFxxxE"/>
    <property type="match status" value="1"/>
</dbReference>
<keyword evidence="3" id="KW-1003">Cell membrane</keyword>
<keyword evidence="7 11" id="KW-1133">Transmembrane helix</keyword>
<evidence type="ECO:0000256" key="2">
    <source>
        <dbReference type="ARBA" id="ARBA00021549"/>
    </source>
</evidence>
<dbReference type="Gene3D" id="3.55.40.10">
    <property type="entry name" value="minor pseudopilin epsh domain"/>
    <property type="match status" value="1"/>
</dbReference>
<keyword evidence="5" id="KW-0997">Cell inner membrane</keyword>
<dbReference type="Pfam" id="PF07963">
    <property type="entry name" value="N_methyl"/>
    <property type="match status" value="1"/>
</dbReference>
<dbReference type="GO" id="GO:0015627">
    <property type="term" value="C:type II protein secretion system complex"/>
    <property type="evidence" value="ECO:0007669"/>
    <property type="project" value="InterPro"/>
</dbReference>
<dbReference type="InterPro" id="IPR022346">
    <property type="entry name" value="T2SS_GspH"/>
</dbReference>
<dbReference type="GO" id="GO:0005886">
    <property type="term" value="C:plasma membrane"/>
    <property type="evidence" value="ECO:0007669"/>
    <property type="project" value="UniProtKB-SubCell"/>
</dbReference>
<dbReference type="Pfam" id="PF12019">
    <property type="entry name" value="GspH"/>
    <property type="match status" value="1"/>
</dbReference>
<evidence type="ECO:0000256" key="5">
    <source>
        <dbReference type="ARBA" id="ARBA00022519"/>
    </source>
</evidence>
<evidence type="ECO:0000256" key="7">
    <source>
        <dbReference type="ARBA" id="ARBA00022989"/>
    </source>
</evidence>
<feature type="transmembrane region" description="Helical" evidence="11">
    <location>
        <begin position="12"/>
        <end position="33"/>
    </location>
</feature>